<evidence type="ECO:0000313" key="3">
    <source>
        <dbReference type="Proteomes" id="UP000327108"/>
    </source>
</evidence>
<dbReference type="Proteomes" id="UP000327108">
    <property type="component" value="Unassembled WGS sequence"/>
</dbReference>
<organism evidence="2 3">
    <name type="scientific">Ochrobactrum quorumnocens</name>
    <dbReference type="NCBI Taxonomy" id="271865"/>
    <lineage>
        <taxon>Bacteria</taxon>
        <taxon>Pseudomonadati</taxon>
        <taxon>Pseudomonadota</taxon>
        <taxon>Alphaproteobacteria</taxon>
        <taxon>Hyphomicrobiales</taxon>
        <taxon>Brucellaceae</taxon>
        <taxon>Brucella/Ochrobactrum group</taxon>
        <taxon>Ochrobactrum</taxon>
    </lineage>
</organism>
<keyword evidence="3" id="KW-1185">Reference proteome</keyword>
<protein>
    <submittedName>
        <fullName evidence="2">Uncharacterized protein</fullName>
    </submittedName>
</protein>
<gene>
    <name evidence="2" type="ORF">F3W84_18865</name>
</gene>
<sequence length="59" mass="6467">MRYWPLLNKEAAGIHWSSGSLLLPEPDDGYGTPPPSRIQDQAAHPPPARPFSFSDPPIS</sequence>
<proteinExistence type="predicted"/>
<evidence type="ECO:0000256" key="1">
    <source>
        <dbReference type="SAM" id="MobiDB-lite"/>
    </source>
</evidence>
<accession>A0A5N1JPI6</accession>
<dbReference type="EMBL" id="VYXQ01000021">
    <property type="protein sequence ID" value="KAA9361921.1"/>
    <property type="molecule type" value="Genomic_DNA"/>
</dbReference>
<reference evidence="2 3" key="1">
    <citation type="submission" date="2019-09" db="EMBL/GenBank/DDBJ databases">
        <title>Biological control of the noxious weed angled onion (Allium triquetrum) thwarted by endophytic bacteria in Victoria, Australia.</title>
        <authorList>
            <person name="Tehranchian P."/>
            <person name="Adair R.J."/>
            <person name="Van T.H."/>
            <person name="Morrison P.D."/>
            <person name="Williams H."/>
            <person name="Lawrie A.C."/>
        </authorList>
    </citation>
    <scope>NUCLEOTIDE SEQUENCE [LARGE SCALE GENOMIC DNA]</scope>
    <source>
        <strain evidence="2 3">RPTAtOch1</strain>
    </source>
</reference>
<evidence type="ECO:0000313" key="2">
    <source>
        <dbReference type="EMBL" id="KAA9361921.1"/>
    </source>
</evidence>
<feature type="region of interest" description="Disordered" evidence="1">
    <location>
        <begin position="19"/>
        <end position="59"/>
    </location>
</feature>
<dbReference type="AlphaFoldDB" id="A0A5N1JPI6"/>
<name>A0A5N1JPI6_9HYPH</name>
<comment type="caution">
    <text evidence="2">The sequence shown here is derived from an EMBL/GenBank/DDBJ whole genome shotgun (WGS) entry which is preliminary data.</text>
</comment>